<protein>
    <submittedName>
        <fullName evidence="2">Uncharacterized protein</fullName>
    </submittedName>
</protein>
<dbReference type="Proteomes" id="UP000050791">
    <property type="component" value="Unassembled WGS sequence"/>
</dbReference>
<reference evidence="2" key="1">
    <citation type="submission" date="2023-11" db="UniProtKB">
        <authorList>
            <consortium name="WormBaseParasite"/>
        </authorList>
    </citation>
    <scope>IDENTIFICATION</scope>
</reference>
<accession>A0AA85C268</accession>
<organism evidence="1 2">
    <name type="scientific">Schistosoma mattheei</name>
    <dbReference type="NCBI Taxonomy" id="31246"/>
    <lineage>
        <taxon>Eukaryota</taxon>
        <taxon>Metazoa</taxon>
        <taxon>Spiralia</taxon>
        <taxon>Lophotrochozoa</taxon>
        <taxon>Platyhelminthes</taxon>
        <taxon>Trematoda</taxon>
        <taxon>Digenea</taxon>
        <taxon>Strigeidida</taxon>
        <taxon>Schistosomatoidea</taxon>
        <taxon>Schistosomatidae</taxon>
        <taxon>Schistosoma</taxon>
    </lineage>
</organism>
<name>A0AA85C268_9TREM</name>
<evidence type="ECO:0000313" key="2">
    <source>
        <dbReference type="WBParaSite" id="SMTH1_93600.1"/>
    </source>
</evidence>
<dbReference type="WBParaSite" id="SMTH1_93600.1">
    <property type="protein sequence ID" value="SMTH1_93600.1"/>
    <property type="gene ID" value="SMTH1_93600"/>
</dbReference>
<dbReference type="AlphaFoldDB" id="A0AA85C268"/>
<sequence length="249" mass="29302">MRTYHENILHTIGNYNVVTTEMFPLPHLIKVQDTFRNTMLGRKFFTFFLRPLLYRITRKYGTLSATTCCFMYPIKLSHISTETIMTNYQYIEYPLLSSLQLQIDSTISFINQLLKEFHTLLVNLEQIAIQYGESQLSYMNSDEQNDELLLELRSQWSILTHKLDNMEIIVRSSVNILQNSLETAFLYEEYIKTTPTKHKHLPNETLLTQAGLTFHTIEKEFDDLKSKRRGIVKLWSTQIAENIKRFGNS</sequence>
<proteinExistence type="predicted"/>
<evidence type="ECO:0000313" key="1">
    <source>
        <dbReference type="Proteomes" id="UP000050791"/>
    </source>
</evidence>